<feature type="transmembrane region" description="Helical" evidence="1">
    <location>
        <begin position="43"/>
        <end position="60"/>
    </location>
</feature>
<evidence type="ECO:0000256" key="1">
    <source>
        <dbReference type="SAM" id="Phobius"/>
    </source>
</evidence>
<keyword evidence="1" id="KW-0472">Membrane</keyword>
<gene>
    <name evidence="2" type="primary">ConsOrf2</name>
</gene>
<dbReference type="EMBL" id="MF101424">
    <property type="protein sequence ID" value="ARW62655.1"/>
    <property type="molecule type" value="Genomic_DNA"/>
</dbReference>
<accession>A0A1Z1MA36</accession>
<sequence>MDDTYIIVRVYNKEIVEIYYYDKSNQIYSRKNYPVCFKVNLNSLSYIFMLLSLSSIFNSLSTQHKLYLGKEIFKAHVSANLNQVYIQE</sequence>
<keyword evidence="1" id="KW-0812">Transmembrane</keyword>
<geneLocation type="chloroplast" evidence="2"/>
<keyword evidence="2" id="KW-0934">Plastid</keyword>
<dbReference type="GeneID" id="33355896"/>
<proteinExistence type="predicted"/>
<protein>
    <submittedName>
        <fullName evidence="2">Uncharacterized protein</fullName>
    </submittedName>
</protein>
<reference evidence="2" key="1">
    <citation type="journal article" date="2017" name="J. Phycol.">
        <title>Analysis of chloroplast genomes and a supermatrix inform reclassification of the Rhodomelaceae (Rhodophyta).</title>
        <authorList>
            <person name="Diaz-Tapia P."/>
            <person name="Maggs C.A."/>
            <person name="West J.A."/>
            <person name="Verbruggen H."/>
        </authorList>
    </citation>
    <scope>NUCLEOTIDE SEQUENCE</scope>
    <source>
        <strain evidence="2">PD508</strain>
    </source>
</reference>
<evidence type="ECO:0000313" key="2">
    <source>
        <dbReference type="EMBL" id="ARW62655.1"/>
    </source>
</evidence>
<dbReference type="RefSeq" id="YP_009394093.1">
    <property type="nucleotide sequence ID" value="NC_035271.1"/>
</dbReference>
<dbReference type="AlphaFoldDB" id="A0A1Z1MA36"/>
<name>A0A1Z1MA36_RHOCN</name>
<organism evidence="2">
    <name type="scientific">Rhodomela confervoides</name>
    <name type="common">Red alga</name>
    <dbReference type="NCBI Taxonomy" id="35163"/>
    <lineage>
        <taxon>Eukaryota</taxon>
        <taxon>Rhodophyta</taxon>
        <taxon>Florideophyceae</taxon>
        <taxon>Rhodymeniophycidae</taxon>
        <taxon>Ceramiales</taxon>
        <taxon>Rhodomelaceae</taxon>
        <taxon>Rhodomela</taxon>
    </lineage>
</organism>
<keyword evidence="2" id="KW-0150">Chloroplast</keyword>
<keyword evidence="1" id="KW-1133">Transmembrane helix</keyword>